<organism evidence="7 8">
    <name type="scientific">Phomopsis amygdali</name>
    <name type="common">Fusicoccum amygdali</name>
    <dbReference type="NCBI Taxonomy" id="1214568"/>
    <lineage>
        <taxon>Eukaryota</taxon>
        <taxon>Fungi</taxon>
        <taxon>Dikarya</taxon>
        <taxon>Ascomycota</taxon>
        <taxon>Pezizomycotina</taxon>
        <taxon>Sordariomycetes</taxon>
        <taxon>Sordariomycetidae</taxon>
        <taxon>Diaporthales</taxon>
        <taxon>Diaporthaceae</taxon>
        <taxon>Diaporthe</taxon>
    </lineage>
</organism>
<dbReference type="InterPro" id="IPR041679">
    <property type="entry name" value="DNA2/NAM7-like_C"/>
</dbReference>
<keyword evidence="8" id="KW-1185">Reference proteome</keyword>
<evidence type="ECO:0000256" key="3">
    <source>
        <dbReference type="ARBA" id="ARBA00022806"/>
    </source>
</evidence>
<name>A0AAD9SHX6_PHOAM</name>
<keyword evidence="4" id="KW-0067">ATP-binding</keyword>
<comment type="caution">
    <text evidence="7">The sequence shown here is derived from an EMBL/GenBank/DDBJ whole genome shotgun (WGS) entry which is preliminary data.</text>
</comment>
<dbReference type="InterPro" id="IPR027417">
    <property type="entry name" value="P-loop_NTPase"/>
</dbReference>
<keyword evidence="1" id="KW-0547">Nucleotide-binding</keyword>
<keyword evidence="2" id="KW-0378">Hydrolase</keyword>
<dbReference type="EMBL" id="JAUJFL010000002">
    <property type="protein sequence ID" value="KAK2609482.1"/>
    <property type="molecule type" value="Genomic_DNA"/>
</dbReference>
<dbReference type="GO" id="GO:0043139">
    <property type="term" value="F:5'-3' DNA helicase activity"/>
    <property type="evidence" value="ECO:0007669"/>
    <property type="project" value="TreeGrafter"/>
</dbReference>
<dbReference type="GO" id="GO:0005524">
    <property type="term" value="F:ATP binding"/>
    <property type="evidence" value="ECO:0007669"/>
    <property type="project" value="UniProtKB-KW"/>
</dbReference>
<evidence type="ECO:0000256" key="5">
    <source>
        <dbReference type="SAM" id="MobiDB-lite"/>
    </source>
</evidence>
<evidence type="ECO:0000259" key="6">
    <source>
        <dbReference type="Pfam" id="PF13087"/>
    </source>
</evidence>
<protein>
    <recommendedName>
        <fullName evidence="6">DNA2/NAM7 helicase-like C-terminal domain-containing protein</fullName>
    </recommendedName>
</protein>
<evidence type="ECO:0000256" key="2">
    <source>
        <dbReference type="ARBA" id="ARBA00022801"/>
    </source>
</evidence>
<dbReference type="PANTHER" id="PTHR43788:SF16">
    <property type="entry name" value="HELICASE WITH ZINC FINGER 2"/>
    <property type="match status" value="1"/>
</dbReference>
<dbReference type="GO" id="GO:0016787">
    <property type="term" value="F:hydrolase activity"/>
    <property type="evidence" value="ECO:0007669"/>
    <property type="project" value="UniProtKB-KW"/>
</dbReference>
<dbReference type="Proteomes" id="UP001265746">
    <property type="component" value="Unassembled WGS sequence"/>
</dbReference>
<dbReference type="PANTHER" id="PTHR43788">
    <property type="entry name" value="DNA2/NAM7 HELICASE FAMILY MEMBER"/>
    <property type="match status" value="1"/>
</dbReference>
<dbReference type="SUPFAM" id="SSF52540">
    <property type="entry name" value="P-loop containing nucleoside triphosphate hydrolases"/>
    <property type="match status" value="1"/>
</dbReference>
<evidence type="ECO:0000256" key="1">
    <source>
        <dbReference type="ARBA" id="ARBA00022741"/>
    </source>
</evidence>
<feature type="region of interest" description="Disordered" evidence="5">
    <location>
        <begin position="1015"/>
        <end position="1081"/>
    </location>
</feature>
<evidence type="ECO:0000313" key="8">
    <source>
        <dbReference type="Proteomes" id="UP001265746"/>
    </source>
</evidence>
<accession>A0AAD9SHX6</accession>
<gene>
    <name evidence="7" type="ORF">N8I77_002979</name>
</gene>
<dbReference type="Gene3D" id="3.40.50.300">
    <property type="entry name" value="P-loop containing nucleotide triphosphate hydrolases"/>
    <property type="match status" value="2"/>
</dbReference>
<reference evidence="7" key="1">
    <citation type="submission" date="2023-06" db="EMBL/GenBank/DDBJ databases">
        <authorList>
            <person name="Noh H."/>
        </authorList>
    </citation>
    <scope>NUCLEOTIDE SEQUENCE</scope>
    <source>
        <strain evidence="7">DUCC20226</strain>
    </source>
</reference>
<dbReference type="InterPro" id="IPR050534">
    <property type="entry name" value="Coronavir_polyprotein_1ab"/>
</dbReference>
<keyword evidence="3" id="KW-0347">Helicase</keyword>
<evidence type="ECO:0000256" key="4">
    <source>
        <dbReference type="ARBA" id="ARBA00022840"/>
    </source>
</evidence>
<dbReference type="AlphaFoldDB" id="A0AAD9SHX6"/>
<feature type="domain" description="DNA2/NAM7 helicase-like C-terminal" evidence="6">
    <location>
        <begin position="816"/>
        <end position="964"/>
    </location>
</feature>
<sequence>MSPAMDGKSPADRSAESLWRLVQYQMIQIFNRANEEKLYNFSCWPVNFRGEKGQHCKWVVLVITNAHDVHPAAANKCHIRIEGCEWWEATRIQSPWSTILLRGNEVDNFVAYQVEVPLHRMNNKQPRFTPLELSRDGRSGTQRPVCKDATKLSANLHLVMKFTPQLTDHVERKHMPDAPWKIEDAKQYLDIYRHGTEQEFRFEAKEILDFNHQSVYQCWLIMCDPSDGELKRTSSPQIKRQQCIVVLALPADVHESFPKVGDQCDLAFALEIPAKMQQNIDATQRMRNLKIPVHDIRSITARDNEGLRRLGVTYFKSVRVDNPDDKINLNGSHWSKHATFKVDVDRRIKSTMDYSPFAKFNSRLDTTTLATNHAYNSRPQITLDENESFEAHLWLDISDTTMSVELNALKKAASASAESRVGQAFSYTRSFPKSAESFNLFQVLPQMHDPDNPNSQLSDNLKELFRHLDEDQKKAWKTVLADLPCRVGVFPGGAGAGKTQLMLTVAALALARHSPLAESHSAATEQAPSSGGPILLIVEANQPCNAAATRVVEYFERLGRNDLLILRSYNFNYEGKWNSRKHLQVKDDDETSPEFDFDQYFPTHRADHIPQVRMRNRGDCRAQTLKEAAQQYLAQHPEDFPPLSNLLSMESDQIDWEDGSDNEYHRNAWYDLFRAVLAQADFVITTPSFSTMQLAQGNCLHLLLSRIFHLPRPGFYRDSRDDQAICRIAWEQETVEPVRRSTQNLHDREMPECHAGHPCNVVELSDLWKSADFGFRSFLVRSDSICSAKSERFPPSTMHLLEYCQNLALDHGLSIPRLLVHIKRSTRNERNVKSKSNDDHADWVIQRVVRDLVQDPKFRTTDDKEPGSILITTPYRAQFTIYRKKINELIRELDREHRAAGGLGKGQHREVLVEARTADTCQGHSADLVIFDLVGSEVTPHIDDGNRMCVALTRAKQAEIIVMQSQMLWGEGWGHGRLRLGGTYVDLLYEHCNAHARVISVEAVEKESWGKNYNLEPNGAKSRRDLSAVPRQLPPVPPSLCLPHGDGGQIYDSPSAVEPDLKSGEDASNGNDDGNPLSGEDFSFEMVKKALELGLGSFPGIRKDK</sequence>
<evidence type="ECO:0000313" key="7">
    <source>
        <dbReference type="EMBL" id="KAK2609482.1"/>
    </source>
</evidence>
<proteinExistence type="predicted"/>
<dbReference type="Pfam" id="PF13087">
    <property type="entry name" value="AAA_12"/>
    <property type="match status" value="1"/>
</dbReference>